<dbReference type="Gene3D" id="1.10.150.240">
    <property type="entry name" value="Putative phosphatase, domain 2"/>
    <property type="match status" value="1"/>
</dbReference>
<dbReference type="InterPro" id="IPR023198">
    <property type="entry name" value="PGP-like_dom2"/>
</dbReference>
<comment type="similarity">
    <text evidence="1">Belongs to the HAD-like hydrolase superfamily. S-2-haloalkanoic acid dehalogenase family.</text>
</comment>
<keyword evidence="2" id="KW-0378">Hydrolase</keyword>
<reference evidence="3 4" key="1">
    <citation type="journal article" date="2018" name="Evol. Lett.">
        <title>Horizontal gene cluster transfer increased hallucinogenic mushroom diversity.</title>
        <authorList>
            <person name="Reynolds H.T."/>
            <person name="Vijayakumar V."/>
            <person name="Gluck-Thaler E."/>
            <person name="Korotkin H.B."/>
            <person name="Matheny P.B."/>
            <person name="Slot J.C."/>
        </authorList>
    </citation>
    <scope>NUCLEOTIDE SEQUENCE [LARGE SCALE GENOMIC DNA]</scope>
    <source>
        <strain evidence="3 4">2631</strain>
    </source>
</reference>
<evidence type="ECO:0000313" key="4">
    <source>
        <dbReference type="Proteomes" id="UP000283269"/>
    </source>
</evidence>
<dbReference type="Gene3D" id="3.40.50.1000">
    <property type="entry name" value="HAD superfamily/HAD-like"/>
    <property type="match status" value="1"/>
</dbReference>
<dbReference type="PRINTS" id="PR00413">
    <property type="entry name" value="HADHALOGNASE"/>
</dbReference>
<dbReference type="InterPro" id="IPR036412">
    <property type="entry name" value="HAD-like_sf"/>
</dbReference>
<evidence type="ECO:0000313" key="3">
    <source>
        <dbReference type="EMBL" id="PPQ90708.1"/>
    </source>
</evidence>
<dbReference type="NCBIfam" id="TIGR01493">
    <property type="entry name" value="HAD-SF-IA-v2"/>
    <property type="match status" value="1"/>
</dbReference>
<dbReference type="GO" id="GO:0019120">
    <property type="term" value="F:hydrolase activity, acting on acid halide bonds, in C-halide compounds"/>
    <property type="evidence" value="ECO:0007669"/>
    <property type="project" value="InterPro"/>
</dbReference>
<dbReference type="SFLD" id="SFLDS00003">
    <property type="entry name" value="Haloacid_Dehalogenase"/>
    <property type="match status" value="1"/>
</dbReference>
<organism evidence="3 4">
    <name type="scientific">Psilocybe cyanescens</name>
    <dbReference type="NCBI Taxonomy" id="93625"/>
    <lineage>
        <taxon>Eukaryota</taxon>
        <taxon>Fungi</taxon>
        <taxon>Dikarya</taxon>
        <taxon>Basidiomycota</taxon>
        <taxon>Agaricomycotina</taxon>
        <taxon>Agaricomycetes</taxon>
        <taxon>Agaricomycetidae</taxon>
        <taxon>Agaricales</taxon>
        <taxon>Agaricineae</taxon>
        <taxon>Strophariaceae</taxon>
        <taxon>Psilocybe</taxon>
    </lineage>
</organism>
<dbReference type="InterPro" id="IPR023214">
    <property type="entry name" value="HAD_sf"/>
</dbReference>
<gene>
    <name evidence="3" type="ORF">CVT25_005016</name>
</gene>
<keyword evidence="4" id="KW-1185">Reference proteome</keyword>
<dbReference type="OrthoDB" id="2363873at2759"/>
<evidence type="ECO:0000256" key="2">
    <source>
        <dbReference type="ARBA" id="ARBA00022801"/>
    </source>
</evidence>
<dbReference type="Proteomes" id="UP000283269">
    <property type="component" value="Unassembled WGS sequence"/>
</dbReference>
<dbReference type="STRING" id="93625.A0A409XJ00"/>
<dbReference type="PANTHER" id="PTHR43316">
    <property type="entry name" value="HYDROLASE, HALOACID DELAHOGENASE-RELATED"/>
    <property type="match status" value="1"/>
</dbReference>
<dbReference type="EMBL" id="NHYD01001552">
    <property type="protein sequence ID" value="PPQ90708.1"/>
    <property type="molecule type" value="Genomic_DNA"/>
</dbReference>
<dbReference type="GO" id="GO:0016791">
    <property type="term" value="F:phosphatase activity"/>
    <property type="evidence" value="ECO:0007669"/>
    <property type="project" value="UniProtKB-ARBA"/>
</dbReference>
<comment type="caution">
    <text evidence="3">The sequence shown here is derived from an EMBL/GenBank/DDBJ whole genome shotgun (WGS) entry which is preliminary data.</text>
</comment>
<name>A0A409XJ00_PSICY</name>
<evidence type="ECO:0008006" key="5">
    <source>
        <dbReference type="Google" id="ProtNLM"/>
    </source>
</evidence>
<sequence length="246" mass="27780">MSPIQALIFDVFGTVVDWRTSVIGELEQLGGNYKAETVTADWAKFAQEWRSGYMKNTRRIAAGASGPLNVDLMHREILDELLNQPEWSHIGRLWDEKTRQSINLVWHRLNGWPDSVEGLNALKKHTIIATLSNGNRLKAKHAGLPWDMIFSTELFDTFKPNPKAYLEAMRHLSVQPHDCAMVAAHIFDLRAAASLGMRTIYVRRPNEDEDVHNEAIDVKSKAEGGEVDYVVDSFVELAQIIASINE</sequence>
<evidence type="ECO:0000256" key="1">
    <source>
        <dbReference type="ARBA" id="ARBA00008106"/>
    </source>
</evidence>
<dbReference type="InParanoid" id="A0A409XJ00"/>
<dbReference type="InterPro" id="IPR051540">
    <property type="entry name" value="S-2-haloacid_dehalogenase"/>
</dbReference>
<dbReference type="NCBIfam" id="TIGR01428">
    <property type="entry name" value="HAD_type_II"/>
    <property type="match status" value="1"/>
</dbReference>
<dbReference type="PANTHER" id="PTHR43316:SF3">
    <property type="entry name" value="HALOACID DEHALOGENASE, TYPE II (AFU_ORTHOLOGUE AFUA_2G07750)-RELATED"/>
    <property type="match status" value="1"/>
</dbReference>
<dbReference type="AlphaFoldDB" id="A0A409XJ00"/>
<protein>
    <recommendedName>
        <fullName evidence="5">Haloacid dehalogenase, type II</fullName>
    </recommendedName>
</protein>
<proteinExistence type="inferred from homology"/>
<dbReference type="SUPFAM" id="SSF56784">
    <property type="entry name" value="HAD-like"/>
    <property type="match status" value="1"/>
</dbReference>
<accession>A0A409XJ00</accession>
<dbReference type="SFLD" id="SFLDG01129">
    <property type="entry name" value="C1.5:_HAD__Beta-PGM__Phosphata"/>
    <property type="match status" value="1"/>
</dbReference>
<dbReference type="InterPro" id="IPR006328">
    <property type="entry name" value="2-HAD"/>
</dbReference>
<dbReference type="InterPro" id="IPR006439">
    <property type="entry name" value="HAD-SF_hydro_IA"/>
</dbReference>
<dbReference type="Pfam" id="PF00702">
    <property type="entry name" value="Hydrolase"/>
    <property type="match status" value="1"/>
</dbReference>